<sequence length="436" mass="48972">MTSTQPSPKRPQLPPAFPIYWRDNIAYERARVGRVFNYRRPDRYPVAVVEPINDDHVVQAVKLAKDLNCRVSIRSGGHSWASWSVRDDAVLIDFGRFHFLSLNKKNNVLTVSPNMTGRLISQLLQPHGRWFPGGHCPDVAVGGFLLQGGMGWNCFPAIVTRFHLQTLPAPGFVGDSMYLYPTEHTRAALDWIIKLSPGYDADTEIVAIGNYIPGLEGPHTAVRLVTFKNTEAEARAALKLADETAPPGAVMRWCCETSSILHQYDIQHAANPEGHRYHVDNCYIDNDADVVSLIEKSFTEIPTAKSFSLWYSMAPGSRRNQKAGEMKEMALSMQTDHYYALYAVCETPAQDKECIKWLNDNMNIVKYHSPGAYLGDSDFQRRQTKYWTDENAAKLMYLRQKFDPAGRIAGYLNAGDTSGADGLANQHDWVSTMNLP</sequence>
<dbReference type="InterPro" id="IPR016166">
    <property type="entry name" value="FAD-bd_PCMH"/>
</dbReference>
<evidence type="ECO:0000259" key="6">
    <source>
        <dbReference type="PROSITE" id="PS51387"/>
    </source>
</evidence>
<evidence type="ECO:0000256" key="2">
    <source>
        <dbReference type="ARBA" id="ARBA00005466"/>
    </source>
</evidence>
<evidence type="ECO:0000256" key="3">
    <source>
        <dbReference type="ARBA" id="ARBA00022630"/>
    </source>
</evidence>
<dbReference type="InterPro" id="IPR050416">
    <property type="entry name" value="FAD-linked_Oxidoreductase"/>
</dbReference>
<dbReference type="EMBL" id="CAWUHD010000015">
    <property type="protein sequence ID" value="CAK7214745.1"/>
    <property type="molecule type" value="Genomic_DNA"/>
</dbReference>
<dbReference type="Pfam" id="PF01565">
    <property type="entry name" value="FAD_binding_4"/>
    <property type="match status" value="1"/>
</dbReference>
<reference evidence="7 8" key="1">
    <citation type="submission" date="2024-01" db="EMBL/GenBank/DDBJ databases">
        <authorList>
            <person name="Allen C."/>
            <person name="Tagirdzhanova G."/>
        </authorList>
    </citation>
    <scope>NUCLEOTIDE SEQUENCE [LARGE SCALE GENOMIC DNA]</scope>
</reference>
<evidence type="ECO:0000256" key="1">
    <source>
        <dbReference type="ARBA" id="ARBA00001974"/>
    </source>
</evidence>
<organism evidence="7 8">
    <name type="scientific">Sporothrix eucalyptigena</name>
    <dbReference type="NCBI Taxonomy" id="1812306"/>
    <lineage>
        <taxon>Eukaryota</taxon>
        <taxon>Fungi</taxon>
        <taxon>Dikarya</taxon>
        <taxon>Ascomycota</taxon>
        <taxon>Pezizomycotina</taxon>
        <taxon>Sordariomycetes</taxon>
        <taxon>Sordariomycetidae</taxon>
        <taxon>Ophiostomatales</taxon>
        <taxon>Ophiostomataceae</taxon>
        <taxon>Sporothrix</taxon>
    </lineage>
</organism>
<dbReference type="SUPFAM" id="SSF56176">
    <property type="entry name" value="FAD-binding/transporter-associated domain-like"/>
    <property type="match status" value="1"/>
</dbReference>
<dbReference type="InterPro" id="IPR036318">
    <property type="entry name" value="FAD-bd_PCMH-like_sf"/>
</dbReference>
<keyword evidence="8" id="KW-1185">Reference proteome</keyword>
<keyword evidence="3" id="KW-0285">Flavoprotein</keyword>
<dbReference type="PANTHER" id="PTHR42973:SF39">
    <property type="entry name" value="FAD-BINDING PCMH-TYPE DOMAIN-CONTAINING PROTEIN"/>
    <property type="match status" value="1"/>
</dbReference>
<keyword evidence="5" id="KW-0560">Oxidoreductase</keyword>
<protein>
    <recommendedName>
        <fullName evidence="6">FAD-binding PCMH-type domain-containing protein</fullName>
    </recommendedName>
</protein>
<evidence type="ECO:0000256" key="4">
    <source>
        <dbReference type="ARBA" id="ARBA00022827"/>
    </source>
</evidence>
<proteinExistence type="inferred from homology"/>
<dbReference type="Proteomes" id="UP001642482">
    <property type="component" value="Unassembled WGS sequence"/>
</dbReference>
<dbReference type="InterPro" id="IPR016169">
    <property type="entry name" value="FAD-bd_PCMH_sub2"/>
</dbReference>
<gene>
    <name evidence="7" type="ORF">SEUCBS140593_002294</name>
</gene>
<keyword evidence="4" id="KW-0274">FAD</keyword>
<accession>A0ABP0B626</accession>
<dbReference type="PANTHER" id="PTHR42973">
    <property type="entry name" value="BINDING OXIDOREDUCTASE, PUTATIVE (AFU_ORTHOLOGUE AFUA_1G17690)-RELATED"/>
    <property type="match status" value="1"/>
</dbReference>
<dbReference type="InterPro" id="IPR006094">
    <property type="entry name" value="Oxid_FAD_bind_N"/>
</dbReference>
<evidence type="ECO:0000256" key="5">
    <source>
        <dbReference type="ARBA" id="ARBA00023002"/>
    </source>
</evidence>
<dbReference type="PROSITE" id="PS51387">
    <property type="entry name" value="FAD_PCMH"/>
    <property type="match status" value="1"/>
</dbReference>
<comment type="caution">
    <text evidence="7">The sequence shown here is derived from an EMBL/GenBank/DDBJ whole genome shotgun (WGS) entry which is preliminary data.</text>
</comment>
<comment type="cofactor">
    <cofactor evidence="1">
        <name>FAD</name>
        <dbReference type="ChEBI" id="CHEBI:57692"/>
    </cofactor>
</comment>
<name>A0ABP0B626_9PEZI</name>
<evidence type="ECO:0000313" key="8">
    <source>
        <dbReference type="Proteomes" id="UP001642482"/>
    </source>
</evidence>
<dbReference type="Gene3D" id="3.30.465.10">
    <property type="match status" value="1"/>
</dbReference>
<dbReference type="Gene3D" id="3.40.462.20">
    <property type="match status" value="1"/>
</dbReference>
<comment type="similarity">
    <text evidence="2">Belongs to the oxygen-dependent FAD-linked oxidoreductase family.</text>
</comment>
<feature type="domain" description="FAD-binding PCMH-type" evidence="6">
    <location>
        <begin position="41"/>
        <end position="232"/>
    </location>
</feature>
<evidence type="ECO:0000313" key="7">
    <source>
        <dbReference type="EMBL" id="CAK7214745.1"/>
    </source>
</evidence>